<organism evidence="5 6">
    <name type="scientific">Lacimonas salitolerans</name>
    <dbReference type="NCBI Taxonomy" id="1323750"/>
    <lineage>
        <taxon>Bacteria</taxon>
        <taxon>Pseudomonadati</taxon>
        <taxon>Pseudomonadota</taxon>
        <taxon>Alphaproteobacteria</taxon>
        <taxon>Rhodobacterales</taxon>
        <taxon>Paracoccaceae</taxon>
        <taxon>Lacimonas</taxon>
    </lineage>
</organism>
<gene>
    <name evidence="5" type="ORF">ACFTOW_03935</name>
</gene>
<evidence type="ECO:0000256" key="2">
    <source>
        <dbReference type="ARBA" id="ARBA00022676"/>
    </source>
</evidence>
<comment type="similarity">
    <text evidence="1">Belongs to the glycosyltransferase 2 family.</text>
</comment>
<comment type="caution">
    <text evidence="5">The sequence shown here is derived from an EMBL/GenBank/DDBJ whole genome shotgun (WGS) entry which is preliminary data.</text>
</comment>
<dbReference type="SUPFAM" id="SSF53448">
    <property type="entry name" value="Nucleotide-diphospho-sugar transferases"/>
    <property type="match status" value="1"/>
</dbReference>
<reference evidence="6" key="1">
    <citation type="journal article" date="2019" name="Int. J. Syst. Evol. Microbiol.">
        <title>The Global Catalogue of Microorganisms (GCM) 10K type strain sequencing project: providing services to taxonomists for standard genome sequencing and annotation.</title>
        <authorList>
            <consortium name="The Broad Institute Genomics Platform"/>
            <consortium name="The Broad Institute Genome Sequencing Center for Infectious Disease"/>
            <person name="Wu L."/>
            <person name="Ma J."/>
        </authorList>
    </citation>
    <scope>NUCLEOTIDE SEQUENCE [LARGE SCALE GENOMIC DNA]</scope>
    <source>
        <strain evidence="6">CGMCC 1.12477</strain>
    </source>
</reference>
<dbReference type="Gene3D" id="3.90.550.10">
    <property type="entry name" value="Spore Coat Polysaccharide Biosynthesis Protein SpsA, Chain A"/>
    <property type="match status" value="1"/>
</dbReference>
<dbReference type="PANTHER" id="PTHR43179:SF12">
    <property type="entry name" value="GALACTOFURANOSYLTRANSFERASE GLFT2"/>
    <property type="match status" value="1"/>
</dbReference>
<dbReference type="Gene3D" id="3.40.50.2000">
    <property type="entry name" value="Glycogen Phosphorylase B"/>
    <property type="match status" value="1"/>
</dbReference>
<evidence type="ECO:0000313" key="6">
    <source>
        <dbReference type="Proteomes" id="UP001597186"/>
    </source>
</evidence>
<proteinExistence type="inferred from homology"/>
<evidence type="ECO:0000256" key="3">
    <source>
        <dbReference type="ARBA" id="ARBA00022679"/>
    </source>
</evidence>
<evidence type="ECO:0000259" key="4">
    <source>
        <dbReference type="Pfam" id="PF00535"/>
    </source>
</evidence>
<evidence type="ECO:0000256" key="1">
    <source>
        <dbReference type="ARBA" id="ARBA00006739"/>
    </source>
</evidence>
<keyword evidence="6" id="KW-1185">Reference proteome</keyword>
<dbReference type="Pfam" id="PF13692">
    <property type="entry name" value="Glyco_trans_1_4"/>
    <property type="match status" value="1"/>
</dbReference>
<sequence length="725" mass="80172">MSGPCDTILPPTGIYPYLAENPEARQSELHALAHYLAVGDARGAIPVHYADLGLRRADGVTITHPDDLEAAIRALPPQDTQEVVLDVIVPVYRALDETLSCLWHVLRARDAVPFELVVVDDCSPEPELSAALQALADSGHITLLRNDTNQGFVKSVNRGMGLHPDRDVILLNSDTEVPSGWVDRLHRTVQADPLIGTLTPLTNNGTICSYPHFPHDNPHALEIDYETLDAIAAEVNAEAEPVPAPTGVGFAMYIRRAVLDEVGDFDEEAFGTGYGEENDFCQRAQAAGWLDMIAGNVVIRHLGNMSFQGQKAERVRHATAVINERYPKYDARVQRFIAADPLRPHRARIDEARMMRLEGARNVLVISHGRGGGTEQAVEEDCARMARDGISVFRMRADSPHRGRVVHFHATAPDLPNLKALDLERDRAAIIALWQRLGITRVDLHHLADFGRFGAQKLHRLLQEAGLPWRYVIHDYLPICPRINLADDRGVYCGEPDSDGCRRCLQALHSEFGTVDIDWWRAENRPLLAGAEACVVPDRDVAERLTRYFPEIAIRVAPHDAVTPGARPVARRQRSERLRVGVIGAISDIKGFAYLIDCARLVQDRNLPVTFVVVGFTKDDRLAAEAGIEVAGRYSHDTLSERLEALELDVILQPARLPETYSYTLSATIESGLPVVVFDIGAQQSRLRGLGVPDAHILPLRTTPQEMVAHLDTMRQARAVEPLSA</sequence>
<keyword evidence="2" id="KW-0328">Glycosyltransferase</keyword>
<feature type="domain" description="Glycosyltransferase 2-like" evidence="4">
    <location>
        <begin position="87"/>
        <end position="197"/>
    </location>
</feature>
<dbReference type="EMBL" id="JBHUDD010000029">
    <property type="protein sequence ID" value="MFD1508552.1"/>
    <property type="molecule type" value="Genomic_DNA"/>
</dbReference>
<dbReference type="Proteomes" id="UP001597186">
    <property type="component" value="Unassembled WGS sequence"/>
</dbReference>
<protein>
    <submittedName>
        <fullName evidence="5">Glycosyltransferase</fullName>
    </submittedName>
</protein>
<dbReference type="Pfam" id="PF00535">
    <property type="entry name" value="Glycos_transf_2"/>
    <property type="match status" value="1"/>
</dbReference>
<dbReference type="PANTHER" id="PTHR43179">
    <property type="entry name" value="RHAMNOSYLTRANSFERASE WBBL"/>
    <property type="match status" value="1"/>
</dbReference>
<name>A0ABW4EB49_9RHOB</name>
<dbReference type="SUPFAM" id="SSF53756">
    <property type="entry name" value="UDP-Glycosyltransferase/glycogen phosphorylase"/>
    <property type="match status" value="1"/>
</dbReference>
<keyword evidence="3" id="KW-0808">Transferase</keyword>
<evidence type="ECO:0000313" key="5">
    <source>
        <dbReference type="EMBL" id="MFD1508552.1"/>
    </source>
</evidence>
<dbReference type="InterPro" id="IPR029044">
    <property type="entry name" value="Nucleotide-diphossugar_trans"/>
</dbReference>
<accession>A0ABW4EB49</accession>
<dbReference type="InterPro" id="IPR001173">
    <property type="entry name" value="Glyco_trans_2-like"/>
</dbReference>
<dbReference type="RefSeq" id="WP_379913299.1">
    <property type="nucleotide sequence ID" value="NZ_JBHUDD010000029.1"/>
</dbReference>